<keyword evidence="2" id="KW-1185">Reference proteome</keyword>
<dbReference type="Proteomes" id="UP000054058">
    <property type="component" value="Unassembled WGS sequence"/>
</dbReference>
<sequence>MKITYHRFLFFTSETNQMAKLQLVCSCGTVRGTTADMNAKTGTRIMCCCNDCQSFAQFLKQENIVLDDYGATEIFQIPVSYVKITTGNEHIACVRLSQKGMYRWYAKCCNTPIGNTMKAGIPFIGLIHTFVDKASIDDAELSENLGYLQTKFSKKIVPLDQQASQFGVMSKIVFNLIHWKIKGLQKPSAFFHDNGKPILEPKVLKG</sequence>
<evidence type="ECO:0000313" key="2">
    <source>
        <dbReference type="Proteomes" id="UP000054058"/>
    </source>
</evidence>
<protein>
    <recommendedName>
        <fullName evidence="3">CENP-V/GFA domain-containing protein</fullName>
    </recommendedName>
</protein>
<evidence type="ECO:0008006" key="3">
    <source>
        <dbReference type="Google" id="ProtNLM"/>
    </source>
</evidence>
<dbReference type="eggNOG" id="COG3791">
    <property type="taxonomic scope" value="Bacteria"/>
</dbReference>
<dbReference type="AlphaFoldDB" id="X7E428"/>
<dbReference type="Gene3D" id="2.170.150.70">
    <property type="match status" value="1"/>
</dbReference>
<gene>
    <name evidence="1" type="ORF">MUS1_13735</name>
</gene>
<evidence type="ECO:0000313" key="1">
    <source>
        <dbReference type="EMBL" id="ETX10640.1"/>
    </source>
</evidence>
<dbReference type="EMBL" id="JAMB01000007">
    <property type="protein sequence ID" value="ETX10640.1"/>
    <property type="molecule type" value="Genomic_DNA"/>
</dbReference>
<dbReference type="InterPro" id="IPR046149">
    <property type="entry name" value="DUF6151"/>
</dbReference>
<name>X7E428_9GAMM</name>
<reference evidence="1 2" key="1">
    <citation type="submission" date="2014-01" db="EMBL/GenBank/DDBJ databases">
        <title>Marinomonas ushuaiensis DSM 15871 Genome Sequencing.</title>
        <authorList>
            <person name="Lai Q."/>
            <person name="Shao Z.S."/>
        </authorList>
    </citation>
    <scope>NUCLEOTIDE SEQUENCE [LARGE SCALE GENOMIC DNA]</scope>
    <source>
        <strain evidence="1 2">DSM 15871</strain>
    </source>
</reference>
<dbReference type="Pfam" id="PF19648">
    <property type="entry name" value="DUF6151"/>
    <property type="match status" value="1"/>
</dbReference>
<dbReference type="STRING" id="1122207.MUS1_13735"/>
<accession>X7E428</accession>
<dbReference type="PATRIC" id="fig|1122207.3.peg.1889"/>
<organism evidence="1 2">
    <name type="scientific">Marinomonas ushuaiensis DSM 15871</name>
    <dbReference type="NCBI Taxonomy" id="1122207"/>
    <lineage>
        <taxon>Bacteria</taxon>
        <taxon>Pseudomonadati</taxon>
        <taxon>Pseudomonadota</taxon>
        <taxon>Gammaproteobacteria</taxon>
        <taxon>Oceanospirillales</taxon>
        <taxon>Oceanospirillaceae</taxon>
        <taxon>Marinomonas</taxon>
    </lineage>
</organism>
<comment type="caution">
    <text evidence="1">The sequence shown here is derived from an EMBL/GenBank/DDBJ whole genome shotgun (WGS) entry which is preliminary data.</text>
</comment>
<proteinExistence type="predicted"/>